<evidence type="ECO:0000256" key="5">
    <source>
        <dbReference type="ARBA" id="ARBA00023242"/>
    </source>
</evidence>
<dbReference type="Proteomes" id="UP001562354">
    <property type="component" value="Unassembled WGS sequence"/>
</dbReference>
<keyword evidence="4" id="KW-0677">Repeat</keyword>
<dbReference type="InterPro" id="IPR011989">
    <property type="entry name" value="ARM-like"/>
</dbReference>
<feature type="compositionally biased region" description="Low complexity" evidence="6">
    <location>
        <begin position="847"/>
        <end position="864"/>
    </location>
</feature>
<evidence type="ECO:0000256" key="3">
    <source>
        <dbReference type="ARBA" id="ARBA00022490"/>
    </source>
</evidence>
<comment type="subcellular location">
    <subcellularLocation>
        <location evidence="2">Cytoplasm</location>
    </subcellularLocation>
    <subcellularLocation>
        <location evidence="1">Nucleus</location>
    </subcellularLocation>
</comment>
<keyword evidence="8" id="KW-1185">Reference proteome</keyword>
<feature type="region of interest" description="Disordered" evidence="6">
    <location>
        <begin position="843"/>
        <end position="873"/>
    </location>
</feature>
<evidence type="ECO:0000256" key="1">
    <source>
        <dbReference type="ARBA" id="ARBA00004123"/>
    </source>
</evidence>
<proteinExistence type="predicted"/>
<comment type="caution">
    <text evidence="7">The sequence shown here is derived from an EMBL/GenBank/DDBJ whole genome shotgun (WGS) entry which is preliminary data.</text>
</comment>
<gene>
    <name evidence="7" type="ORF">AAFC00_001337</name>
</gene>
<evidence type="ECO:0000313" key="8">
    <source>
        <dbReference type="Proteomes" id="UP001562354"/>
    </source>
</evidence>
<reference evidence="7 8" key="1">
    <citation type="submission" date="2024-07" db="EMBL/GenBank/DDBJ databases">
        <title>Draft sequence of the Neodothiora populina.</title>
        <authorList>
            <person name="Drown D.D."/>
            <person name="Schuette U.S."/>
            <person name="Buechlein A.B."/>
            <person name="Rusch D.R."/>
            <person name="Winton L.W."/>
            <person name="Adams G.A."/>
        </authorList>
    </citation>
    <scope>NUCLEOTIDE SEQUENCE [LARGE SCALE GENOMIC DNA]</scope>
    <source>
        <strain evidence="7 8">CPC 39397</strain>
    </source>
</reference>
<organism evidence="7 8">
    <name type="scientific">Neodothiora populina</name>
    <dbReference type="NCBI Taxonomy" id="2781224"/>
    <lineage>
        <taxon>Eukaryota</taxon>
        <taxon>Fungi</taxon>
        <taxon>Dikarya</taxon>
        <taxon>Ascomycota</taxon>
        <taxon>Pezizomycotina</taxon>
        <taxon>Dothideomycetes</taxon>
        <taxon>Dothideomycetidae</taxon>
        <taxon>Dothideales</taxon>
        <taxon>Dothioraceae</taxon>
        <taxon>Neodothiora</taxon>
    </lineage>
</organism>
<evidence type="ECO:0000256" key="2">
    <source>
        <dbReference type="ARBA" id="ARBA00004496"/>
    </source>
</evidence>
<name>A0ABR3PNK6_9PEZI</name>
<keyword evidence="5" id="KW-0539">Nucleus</keyword>
<evidence type="ECO:0008006" key="9">
    <source>
        <dbReference type="Google" id="ProtNLM"/>
    </source>
</evidence>
<dbReference type="SUPFAM" id="SSF48371">
    <property type="entry name" value="ARM repeat"/>
    <property type="match status" value="2"/>
</dbReference>
<keyword evidence="3" id="KW-0963">Cytoplasm</keyword>
<dbReference type="InterPro" id="IPR038739">
    <property type="entry name" value="ARMC8/Vid28"/>
</dbReference>
<protein>
    <recommendedName>
        <fullName evidence="9">Armadillo repeat-containing protein 8</fullName>
    </recommendedName>
</protein>
<accession>A0ABR3PNK6</accession>
<dbReference type="EMBL" id="JBFMKM010000003">
    <property type="protein sequence ID" value="KAL1311135.1"/>
    <property type="molecule type" value="Genomic_DNA"/>
</dbReference>
<dbReference type="Gene3D" id="1.25.10.10">
    <property type="entry name" value="Leucine-rich Repeat Variant"/>
    <property type="match status" value="4"/>
</dbReference>
<sequence length="1002" mass="108634">MVHPTYLVALRELKTCTDPEEQSKLLRLLKNDIVGHAQRKDQMVRHGLLDPLSRMLHAATTAPTNASSCHLTSHDEIRMQATLIVGSLANAGPAFVSPILATNLLQSLLQPLRSPYTPAKILVATLRALDNLVTAWATLASTFPVHAQPPLPDLILDPITAHGIRSILRLHSQTPSHAATATSNQQLALASDLITHCCLLTSARNLLVKEGVLDALADILASFAWTHTATSTHPAPAAFDALVPMANVLSAVSAVIEGSHYRSHRLIYSPALRKVLSTPQERGLHDDLPGPNFRQHRKPSDAVSLAHLLPSIVVQKSTFTSSTFPPFALTNSRFLVDQPDIDPTPPSPLCAWLIHLARSSTDPSFRLAALRALALVNLALDADAAPIRTDIIPRLKERERQLALLAVPIAVKLVKDSADASADHGRNVTEPTTIRSEACAVLAKLIRNNVELQKAAHSAQAHKYIIQILRKSFDPVSLARPMWSPHLHSLDPQYDSSPLATLGDAGLPREVVAAMRCRATALEALAAISEREDSIRKDLIEAGAATYIIDSLTPFPDSVLSAASPPTVKDGNIVPVVLAACQAATAMSRSVGNLRTSLIDAGLGKPVLALLTHPSNAVQIAATDVSINLVLDFSPMREDLIAAGVIRIFCAHAKRSSPKLRQASLWGLKHLVLNAPPQVKRACLEELGSGWLVQVINGEQTEPGHSLGLSSPNAQGEQVDLLNAPDTNEMNMGTTENDESDDEDVEVMYDQNGTPFQSSGIRSTLKSNSHKARLRVFREQEFNTAVRAKQDDILIQEQALDFVRNLINGDDNIPMIDHLDSTIGINRVLDMLYNKLKPASAASLHGPAATQQQRQQQTAPLQTPSRSTAPPSWQPQELVRAALGVLIHLAAGSTMVQQQVVAQRQLLTAWLPHFNHPDRNIRVSSVWVVINLTWSDTANDREDARRRAAELRDVGIEARVRALATDADLDIRERVKTALRQIDELIEGGSRAGGGSGLGHRQ</sequence>
<dbReference type="PANTHER" id="PTHR15651">
    <property type="entry name" value="ARMADILLO REPEAT-CONTAINING PROTEIN 8"/>
    <property type="match status" value="1"/>
</dbReference>
<evidence type="ECO:0000313" key="7">
    <source>
        <dbReference type="EMBL" id="KAL1311135.1"/>
    </source>
</evidence>
<dbReference type="PANTHER" id="PTHR15651:SF7">
    <property type="entry name" value="ARMADILLO REPEAT-CONTAINING PROTEIN 8"/>
    <property type="match status" value="1"/>
</dbReference>
<evidence type="ECO:0000256" key="6">
    <source>
        <dbReference type="SAM" id="MobiDB-lite"/>
    </source>
</evidence>
<evidence type="ECO:0000256" key="4">
    <source>
        <dbReference type="ARBA" id="ARBA00022737"/>
    </source>
</evidence>
<dbReference type="InterPro" id="IPR016024">
    <property type="entry name" value="ARM-type_fold"/>
</dbReference>
<dbReference type="GeneID" id="95975040"/>
<dbReference type="RefSeq" id="XP_069203984.1">
    <property type="nucleotide sequence ID" value="XM_069340514.1"/>
</dbReference>